<dbReference type="KEGG" id="aalg:AREALGSMS7_04893"/>
<dbReference type="GO" id="GO:0015344">
    <property type="term" value="F:siderophore uptake transmembrane transporter activity"/>
    <property type="evidence" value="ECO:0007669"/>
    <property type="project" value="TreeGrafter"/>
</dbReference>
<dbReference type="EMBL" id="CP022515">
    <property type="protein sequence ID" value="ASO08275.1"/>
    <property type="molecule type" value="Genomic_DNA"/>
</dbReference>
<keyword evidence="2" id="KW-0998">Cell outer membrane</keyword>
<keyword evidence="1" id="KW-0732">Signal</keyword>
<proteinExistence type="inferred from homology"/>
<evidence type="ECO:0000313" key="4">
    <source>
        <dbReference type="EMBL" id="ASO08275.1"/>
    </source>
</evidence>
<evidence type="ECO:0000313" key="5">
    <source>
        <dbReference type="Proteomes" id="UP000204551"/>
    </source>
</evidence>
<dbReference type="InterPro" id="IPR039426">
    <property type="entry name" value="TonB-dep_rcpt-like"/>
</dbReference>
<dbReference type="AlphaFoldDB" id="A0A221V3W5"/>
<dbReference type="GO" id="GO:0009279">
    <property type="term" value="C:cell outer membrane"/>
    <property type="evidence" value="ECO:0007669"/>
    <property type="project" value="UniProtKB-SubCell"/>
</dbReference>
<dbReference type="SUPFAM" id="SSF56935">
    <property type="entry name" value="Porins"/>
    <property type="match status" value="1"/>
</dbReference>
<dbReference type="PROSITE" id="PS52016">
    <property type="entry name" value="TONB_DEPENDENT_REC_3"/>
    <property type="match status" value="1"/>
</dbReference>
<protein>
    <submittedName>
        <fullName evidence="4">Vitamin B12 transporter BtuB</fullName>
    </submittedName>
</protein>
<dbReference type="GO" id="GO:0044718">
    <property type="term" value="P:siderophore transmembrane transport"/>
    <property type="evidence" value="ECO:0007669"/>
    <property type="project" value="TreeGrafter"/>
</dbReference>
<reference evidence="4 5" key="1">
    <citation type="submission" date="2017-07" db="EMBL/GenBank/DDBJ databases">
        <title>Genome Sequence of Arenibacter algicola Strain SMS7 Isolated from a culture of the Diatom Skeletonema marinoi.</title>
        <authorList>
            <person name="Topel M."/>
            <person name="Pinder M.I.M."/>
            <person name="Johansson O.N."/>
            <person name="Kourtchenko O."/>
            <person name="Godhe A."/>
            <person name="Clarke A.K."/>
        </authorList>
    </citation>
    <scope>NUCLEOTIDE SEQUENCE [LARGE SCALE GENOMIC DNA]</scope>
    <source>
        <strain evidence="4 5">SMS7</strain>
    </source>
</reference>
<comment type="subcellular location">
    <subcellularLocation>
        <location evidence="2">Cell outer membrane</location>
        <topology evidence="2">Multi-pass membrane protein</topology>
    </subcellularLocation>
</comment>
<dbReference type="Gene3D" id="2.60.40.1930">
    <property type="match status" value="1"/>
</dbReference>
<dbReference type="eggNOG" id="COG2373">
    <property type="taxonomic scope" value="Bacteria"/>
</dbReference>
<name>A0A221V3W5_9FLAO</name>
<feature type="domain" description="TonB-dependent receptor plug" evidence="3">
    <location>
        <begin position="646"/>
        <end position="741"/>
    </location>
</feature>
<dbReference type="PANTHER" id="PTHR30069:SF29">
    <property type="entry name" value="HEMOGLOBIN AND HEMOGLOBIN-HAPTOGLOBIN-BINDING PROTEIN 1-RELATED"/>
    <property type="match status" value="1"/>
</dbReference>
<accession>A0A221V3W5</accession>
<keyword evidence="2" id="KW-0813">Transport</keyword>
<keyword evidence="2" id="KW-1134">Transmembrane beta strand</keyword>
<comment type="similarity">
    <text evidence="2">Belongs to the TonB-dependent receptor family.</text>
</comment>
<evidence type="ECO:0000259" key="3">
    <source>
        <dbReference type="Pfam" id="PF07715"/>
    </source>
</evidence>
<dbReference type="Gene3D" id="2.170.130.10">
    <property type="entry name" value="TonB-dependent receptor, plug domain"/>
    <property type="match status" value="1"/>
</dbReference>
<organism evidence="4 5">
    <name type="scientific">Arenibacter algicola</name>
    <dbReference type="NCBI Taxonomy" id="616991"/>
    <lineage>
        <taxon>Bacteria</taxon>
        <taxon>Pseudomonadati</taxon>
        <taxon>Bacteroidota</taxon>
        <taxon>Flavobacteriia</taxon>
        <taxon>Flavobacteriales</taxon>
        <taxon>Flavobacteriaceae</taxon>
        <taxon>Arenibacter</taxon>
    </lineage>
</organism>
<dbReference type="Proteomes" id="UP000204551">
    <property type="component" value="Chromosome"/>
</dbReference>
<dbReference type="PANTHER" id="PTHR30069">
    <property type="entry name" value="TONB-DEPENDENT OUTER MEMBRANE RECEPTOR"/>
    <property type="match status" value="1"/>
</dbReference>
<dbReference type="InterPro" id="IPR012910">
    <property type="entry name" value="Plug_dom"/>
</dbReference>
<sequence>MIFCKEKIVDLIVQSNLILSLLKRSSLVLFLWIVFTNFTYFQGQETSKYSIANDSINYREKVFLHLDKSYYNAGEDIWFKVYLLNAASHLWDAIRNVVYVDIVGPDNKIIDFKIIRIEDGIGNGDFALPSDLNGGGYTLRAYTNYMRNFDEAYFFRQQIYISPLNFITKSTATALDRNDQVESEVLLEGQMPDLQFFPEGGHLVNDYFNRVGFKIIGADGRSIDIEGVILDDTGVQITEFTSAHLGMGLFDIKPVAGRKYTANILYNNKKYSYDLPQGVNDGIVMRVQELRDYYQINIQTASVKGLNGYVLLGSQRTGTIYNAEINQDKSVAVFKVDKKLLVTGIAQFTLVDEKSKAISERLVFYDDGSSSPQIKIIPTSQTSTKNSTVELSVELDSQGKEISNFGSNMSISVTDLAASSPREHQSDIRTYLLLNSEVKGKIENPGYYFYSEDPKRRQFLDLLMMTQGWRQFIVNDMPRTQGDSFEFVKEMGISVEGEVRKFHNPDRPDVATVKLTFQDNNLMGRLSVKSDEDGRFKFLGLDITEDNKLAFEMVDYERPMKEFAVHLDSIRPAPVSSLKREFRLMDATGFEQYLENPHARKGFDTNFENEMMKLIQLDEVLILTEGRSKKKEMDTKRSTNSIYSSVSNTVDFSEIRNQPYPNILAALRARVPGVDVYGGFVTIRGVNSMNSERGTTPLFLLNGVPVNQEAIENVPVWEVDFIDVLKGTRASIFGSEGGNGVIAVYTLTGKELKDQKNRVVGNVLNYQGFYQPRKFYEPAYKNDGLGVNRKKFSTTLHWEPTVKMDTSGKTKVIFPTGTKSSVYKVVIQGITNDGLPLASEAVFEVD</sequence>
<evidence type="ECO:0000256" key="2">
    <source>
        <dbReference type="PROSITE-ProRule" id="PRU01360"/>
    </source>
</evidence>
<gene>
    <name evidence="4" type="ORF">AREALGSMS7_04893</name>
</gene>
<dbReference type="InterPro" id="IPR037066">
    <property type="entry name" value="Plug_dom_sf"/>
</dbReference>
<keyword evidence="2" id="KW-0812">Transmembrane</keyword>
<evidence type="ECO:0000256" key="1">
    <source>
        <dbReference type="ARBA" id="ARBA00022729"/>
    </source>
</evidence>
<dbReference type="Pfam" id="PF07715">
    <property type="entry name" value="Plug"/>
    <property type="match status" value="1"/>
</dbReference>
<dbReference type="STRING" id="616991.GCA_000733925_03072"/>
<keyword evidence="2" id="KW-0472">Membrane</keyword>